<dbReference type="AlphaFoldDB" id="A0A6A7AW13"/>
<dbReference type="InterPro" id="IPR046348">
    <property type="entry name" value="SIS_dom_sf"/>
</dbReference>
<dbReference type="GO" id="GO:0097367">
    <property type="term" value="F:carbohydrate derivative binding"/>
    <property type="evidence" value="ECO:0007669"/>
    <property type="project" value="InterPro"/>
</dbReference>
<feature type="compositionally biased region" description="Low complexity" evidence="1">
    <location>
        <begin position="13"/>
        <end position="25"/>
    </location>
</feature>
<accession>A0A6A7AW13</accession>
<evidence type="ECO:0000256" key="1">
    <source>
        <dbReference type="SAM" id="MobiDB-lite"/>
    </source>
</evidence>
<protein>
    <submittedName>
        <fullName evidence="3">SIS domain-containing protein</fullName>
    </submittedName>
</protein>
<reference evidence="3" key="1">
    <citation type="submission" date="2020-01" db="EMBL/GenBank/DDBJ databases">
        <authorList>
            <consortium name="DOE Joint Genome Institute"/>
            <person name="Haridas S."/>
            <person name="Albert R."/>
            <person name="Binder M."/>
            <person name="Bloem J."/>
            <person name="Labutti K."/>
            <person name="Salamov A."/>
            <person name="Andreopoulos B."/>
            <person name="Baker S.E."/>
            <person name="Barry K."/>
            <person name="Bills G."/>
            <person name="Bluhm B.H."/>
            <person name="Cannon C."/>
            <person name="Castanera R."/>
            <person name="Culley D.E."/>
            <person name="Daum C."/>
            <person name="Ezra D."/>
            <person name="Gonzalez J.B."/>
            <person name="Henrissat B."/>
            <person name="Kuo A."/>
            <person name="Liang C."/>
            <person name="Lipzen A."/>
            <person name="Lutzoni F."/>
            <person name="Magnuson J."/>
            <person name="Mondo S."/>
            <person name="Nolan M."/>
            <person name="Ohm R."/>
            <person name="Pangilinan J."/>
            <person name="Park H.-J."/>
            <person name="Ramirez L."/>
            <person name="Alfaro M."/>
            <person name="Sun H."/>
            <person name="Tritt A."/>
            <person name="Yoshinaga Y."/>
            <person name="Zwiers L.-H."/>
            <person name="Turgeon B.G."/>
            <person name="Goodwin S.B."/>
            <person name="Spatafora J.W."/>
            <person name="Crous P.W."/>
            <person name="Grigoriev I.V."/>
        </authorList>
    </citation>
    <scope>NUCLEOTIDE SEQUENCE</scope>
    <source>
        <strain evidence="3">IPT5</strain>
    </source>
</reference>
<evidence type="ECO:0000313" key="3">
    <source>
        <dbReference type="EMBL" id="KAF2847491.1"/>
    </source>
</evidence>
<dbReference type="PROSITE" id="PS51464">
    <property type="entry name" value="SIS"/>
    <property type="match status" value="1"/>
</dbReference>
<dbReference type="OrthoDB" id="1872003at2759"/>
<dbReference type="SUPFAM" id="SSF53697">
    <property type="entry name" value="SIS domain"/>
    <property type="match status" value="1"/>
</dbReference>
<dbReference type="Pfam" id="PF01380">
    <property type="entry name" value="SIS"/>
    <property type="match status" value="1"/>
</dbReference>
<dbReference type="Gene3D" id="3.40.50.10490">
    <property type="entry name" value="Glucose-6-phosphate isomerase like protein, domain 1"/>
    <property type="match status" value="1"/>
</dbReference>
<proteinExistence type="predicted"/>
<feature type="region of interest" description="Disordered" evidence="1">
    <location>
        <begin position="1"/>
        <end position="50"/>
    </location>
</feature>
<dbReference type="PANTHER" id="PTHR38418:SF2">
    <property type="entry name" value="SUGAR ISOMERASE, KPSF_GUTQ (AFU_ORTHOLOGUE AFUA_6G08860)"/>
    <property type="match status" value="1"/>
</dbReference>
<gene>
    <name evidence="3" type="ORF">T440DRAFT_193065</name>
</gene>
<name>A0A6A7AW13_9PLEO</name>
<evidence type="ECO:0000259" key="2">
    <source>
        <dbReference type="PROSITE" id="PS51464"/>
    </source>
</evidence>
<feature type="domain" description="SIS" evidence="2">
    <location>
        <begin position="88"/>
        <end position="240"/>
    </location>
</feature>
<dbReference type="PANTHER" id="PTHR38418">
    <property type="entry name" value="SUGAR ISOMERASE, KPSF/GUTQ (AFU_ORTHOLOGUE AFUA_6G08860)"/>
    <property type="match status" value="1"/>
</dbReference>
<evidence type="ECO:0000313" key="4">
    <source>
        <dbReference type="Proteomes" id="UP000799423"/>
    </source>
</evidence>
<keyword evidence="4" id="KW-1185">Reference proteome</keyword>
<dbReference type="InterPro" id="IPR001347">
    <property type="entry name" value="SIS_dom"/>
</dbReference>
<sequence>MPSTFDDSPLYDSASSSSSSSSSPASHKRKRADSDTLPLTPPLTASDPEGTRLLSRATNVLSTAATALSQVTILYQSDHVARHGLLRAVEVLTNVNDAGGKLLICGVGKSGLVGRKMVATMKSLGIASSFMHAAEALHGDLGDIRKNDAILFISYSGKTAELMALLPHIPPHTPILAITSHTKPSDCPLINERPNAVLLPAPIHELEEVSFGVCAPTTSTTVTIAVGDMLALTVAEALHEEETKSVFRKNHPGGAIGAKARRIDDPEADVAVVECDGLITPP</sequence>
<dbReference type="EMBL" id="MU006325">
    <property type="protein sequence ID" value="KAF2847491.1"/>
    <property type="molecule type" value="Genomic_DNA"/>
</dbReference>
<organism evidence="3 4">
    <name type="scientific">Plenodomus tracheiphilus IPT5</name>
    <dbReference type="NCBI Taxonomy" id="1408161"/>
    <lineage>
        <taxon>Eukaryota</taxon>
        <taxon>Fungi</taxon>
        <taxon>Dikarya</taxon>
        <taxon>Ascomycota</taxon>
        <taxon>Pezizomycotina</taxon>
        <taxon>Dothideomycetes</taxon>
        <taxon>Pleosporomycetidae</taxon>
        <taxon>Pleosporales</taxon>
        <taxon>Pleosporineae</taxon>
        <taxon>Leptosphaeriaceae</taxon>
        <taxon>Plenodomus</taxon>
    </lineage>
</organism>
<dbReference type="Proteomes" id="UP000799423">
    <property type="component" value="Unassembled WGS sequence"/>
</dbReference>
<dbReference type="GO" id="GO:1901135">
    <property type="term" value="P:carbohydrate derivative metabolic process"/>
    <property type="evidence" value="ECO:0007669"/>
    <property type="project" value="InterPro"/>
</dbReference>